<evidence type="ECO:0000259" key="3">
    <source>
        <dbReference type="Pfam" id="PF18962"/>
    </source>
</evidence>
<dbReference type="NCBIfam" id="TIGR04183">
    <property type="entry name" value="Por_Secre_tail"/>
    <property type="match status" value="1"/>
</dbReference>
<dbReference type="Gene3D" id="2.60.120.200">
    <property type="match status" value="1"/>
</dbReference>
<proteinExistence type="predicted"/>
<dbReference type="InterPro" id="IPR026444">
    <property type="entry name" value="Secre_tail"/>
</dbReference>
<dbReference type="Pfam" id="PF07675">
    <property type="entry name" value="Cleaved_Adhesin"/>
    <property type="match status" value="1"/>
</dbReference>
<keyword evidence="1" id="KW-0732">Signal</keyword>
<name>A0A1G6YPB5_9FLAO</name>
<feature type="domain" description="Secretion system C-terminal sorting" evidence="3">
    <location>
        <begin position="209"/>
        <end position="274"/>
    </location>
</feature>
<evidence type="ECO:0000259" key="2">
    <source>
        <dbReference type="Pfam" id="PF07675"/>
    </source>
</evidence>
<dbReference type="Pfam" id="PF18962">
    <property type="entry name" value="Por_Secre_tail"/>
    <property type="match status" value="1"/>
</dbReference>
<organism evidence="4 5">
    <name type="scientific">Riemerella columbipharyngis</name>
    <dbReference type="NCBI Taxonomy" id="1071918"/>
    <lineage>
        <taxon>Bacteria</taxon>
        <taxon>Pseudomonadati</taxon>
        <taxon>Bacteroidota</taxon>
        <taxon>Flavobacteriia</taxon>
        <taxon>Flavobacteriales</taxon>
        <taxon>Weeksellaceae</taxon>
        <taxon>Riemerella</taxon>
    </lineage>
</organism>
<dbReference type="STRING" id="1071918.SAMN05421544_101223"/>
<reference evidence="4 5" key="1">
    <citation type="submission" date="2016-10" db="EMBL/GenBank/DDBJ databases">
        <authorList>
            <person name="de Groot N.N."/>
        </authorList>
    </citation>
    <scope>NUCLEOTIDE SEQUENCE [LARGE SCALE GENOMIC DNA]</scope>
    <source>
        <strain evidence="4 5">DSM 24015</strain>
    </source>
</reference>
<evidence type="ECO:0000313" key="5">
    <source>
        <dbReference type="Proteomes" id="UP000198517"/>
    </source>
</evidence>
<evidence type="ECO:0000313" key="4">
    <source>
        <dbReference type="EMBL" id="SDD92132.1"/>
    </source>
</evidence>
<dbReference type="OrthoDB" id="957862at2"/>
<dbReference type="AlphaFoldDB" id="A0A1G6YPB5"/>
<evidence type="ECO:0000256" key="1">
    <source>
        <dbReference type="ARBA" id="ARBA00022729"/>
    </source>
</evidence>
<sequence>MKKQLLFLSIAVSSLMYSQKVIFSQDFNDTNKLDGWGLLDRDRDGNDWEIAFGSDYAESLGWDNEDGNMIITYGYQQFPGVQGPVDPDNLILSPAIEIPAEGKSTLTFKIGTITSQISDINYQLFIIEDGQPFYPTLTPVEQKNFTGIEGATTSSIDLSAYKGKTIRIFWRMYDSFAQYLLLLDDVKITHEEGNMGVDETMLNGNGISIYPNPVSTTLNIKGIKGDSQYSVYNAQGEQVLSGSKQEEINVEKLPQGVYVLVVKANDTTKSFKFIKK</sequence>
<feature type="domain" description="Cleaved adhesin" evidence="2">
    <location>
        <begin position="26"/>
        <end position="188"/>
    </location>
</feature>
<dbReference type="EMBL" id="FNAS01000001">
    <property type="protein sequence ID" value="SDD92132.1"/>
    <property type="molecule type" value="Genomic_DNA"/>
</dbReference>
<keyword evidence="5" id="KW-1185">Reference proteome</keyword>
<accession>A0A1G6YPB5</accession>
<gene>
    <name evidence="4" type="ORF">SAMN05421544_101223</name>
</gene>
<dbReference type="NCBIfam" id="NF038128">
    <property type="entry name" value="choice_anch_J"/>
    <property type="match status" value="1"/>
</dbReference>
<dbReference type="RefSeq" id="WP_092735663.1">
    <property type="nucleotide sequence ID" value="NZ_FNAS01000001.1"/>
</dbReference>
<dbReference type="InterPro" id="IPR011628">
    <property type="entry name" value="Cleaved_adhesin"/>
</dbReference>
<dbReference type="Proteomes" id="UP000198517">
    <property type="component" value="Unassembled WGS sequence"/>
</dbReference>
<protein>
    <submittedName>
        <fullName evidence="4">Por secretion system C-terminal sorting domain-containing protein</fullName>
    </submittedName>
</protein>